<evidence type="ECO:0000313" key="5">
    <source>
        <dbReference type="WBParaSite" id="BXY_1135300.1"/>
    </source>
</evidence>
<dbReference type="EMBL" id="CAJFCV020000001">
    <property type="protein sequence ID" value="CAG9088699.1"/>
    <property type="molecule type" value="Genomic_DNA"/>
</dbReference>
<evidence type="ECO:0000313" key="3">
    <source>
        <dbReference type="Proteomes" id="UP000095284"/>
    </source>
</evidence>
<dbReference type="AlphaFoldDB" id="A0A1I7SE94"/>
<dbReference type="Proteomes" id="UP000095284">
    <property type="component" value="Unplaced"/>
</dbReference>
<feature type="transmembrane region" description="Helical" evidence="1">
    <location>
        <begin position="273"/>
        <end position="297"/>
    </location>
</feature>
<feature type="transmembrane region" description="Helical" evidence="1">
    <location>
        <begin position="83"/>
        <end position="110"/>
    </location>
</feature>
<gene>
    <name evidence="2" type="ORF">BXYJ_LOCUS2511</name>
</gene>
<keyword evidence="1" id="KW-0812">Transmembrane</keyword>
<feature type="transmembrane region" description="Helical" evidence="1">
    <location>
        <begin position="131"/>
        <end position="154"/>
    </location>
</feature>
<organism evidence="3 5">
    <name type="scientific">Bursaphelenchus xylophilus</name>
    <name type="common">Pinewood nematode worm</name>
    <name type="synonym">Aphelenchoides xylophilus</name>
    <dbReference type="NCBI Taxonomy" id="6326"/>
    <lineage>
        <taxon>Eukaryota</taxon>
        <taxon>Metazoa</taxon>
        <taxon>Ecdysozoa</taxon>
        <taxon>Nematoda</taxon>
        <taxon>Chromadorea</taxon>
        <taxon>Rhabditida</taxon>
        <taxon>Tylenchina</taxon>
        <taxon>Tylenchomorpha</taxon>
        <taxon>Aphelenchoidea</taxon>
        <taxon>Aphelenchoididae</taxon>
        <taxon>Bursaphelenchus</taxon>
    </lineage>
</organism>
<proteinExistence type="predicted"/>
<dbReference type="Pfam" id="PF10326">
    <property type="entry name" value="7TM_GPCR_Str"/>
    <property type="match status" value="1"/>
</dbReference>
<dbReference type="Gene3D" id="1.20.1070.10">
    <property type="entry name" value="Rhodopsin 7-helix transmembrane proteins"/>
    <property type="match status" value="1"/>
</dbReference>
<accession>A0A1I7SE94</accession>
<dbReference type="OrthoDB" id="5799925at2759"/>
<evidence type="ECO:0000256" key="1">
    <source>
        <dbReference type="SAM" id="Phobius"/>
    </source>
</evidence>
<reference evidence="2" key="2">
    <citation type="submission" date="2020-09" db="EMBL/GenBank/DDBJ databases">
        <authorList>
            <person name="Kikuchi T."/>
        </authorList>
    </citation>
    <scope>NUCLEOTIDE SEQUENCE</scope>
    <source>
        <strain evidence="2">Ka4C1</strain>
    </source>
</reference>
<dbReference type="EMBL" id="CAJFDI010000001">
    <property type="protein sequence ID" value="CAD5211603.1"/>
    <property type="molecule type" value="Genomic_DNA"/>
</dbReference>
<protein>
    <submittedName>
        <fullName evidence="2">(pine wood nematode) hypothetical protein</fullName>
    </submittedName>
</protein>
<keyword evidence="1" id="KW-1133">Transmembrane helix</keyword>
<keyword evidence="1" id="KW-0472">Membrane</keyword>
<reference evidence="5" key="1">
    <citation type="submission" date="2016-11" db="UniProtKB">
        <authorList>
            <consortium name="WormBaseParasite"/>
        </authorList>
    </citation>
    <scope>IDENTIFICATION</scope>
</reference>
<feature type="transmembrane region" description="Helical" evidence="1">
    <location>
        <begin position="43"/>
        <end position="63"/>
    </location>
</feature>
<feature type="transmembrane region" description="Helical" evidence="1">
    <location>
        <begin position="242"/>
        <end position="267"/>
    </location>
</feature>
<dbReference type="PANTHER" id="PTHR22943:SF248">
    <property type="entry name" value="SEVEN TM RECEPTOR"/>
    <property type="match status" value="1"/>
</dbReference>
<feature type="transmembrane region" description="Helical" evidence="1">
    <location>
        <begin position="6"/>
        <end position="31"/>
    </location>
</feature>
<dbReference type="SUPFAM" id="SSF81321">
    <property type="entry name" value="Family A G protein-coupled receptor-like"/>
    <property type="match status" value="1"/>
</dbReference>
<keyword evidence="4" id="KW-1185">Reference proteome</keyword>
<dbReference type="InterPro" id="IPR019428">
    <property type="entry name" value="7TM_GPCR_serpentine_rcpt_Str"/>
</dbReference>
<dbReference type="PANTHER" id="PTHR22943">
    <property type="entry name" value="7-TRANSMEMBRANE DOMAIN RECEPTOR C.ELEGANS"/>
    <property type="match status" value="1"/>
</dbReference>
<dbReference type="Proteomes" id="UP000582659">
    <property type="component" value="Unassembled WGS sequence"/>
</dbReference>
<sequence>MNLECVHSIQICYEISIALIAVILNLLVLMIATRKWKDELHSFSTLVICTTCSDIFFTFTNLFTMQTIQMHDSGLFFFNNNPLLIHISSNTAMILSALWLMGIYIAITNIGFQAYHRYNVVCKSNVVSERAVFQSFLLICVVCGVFCSTVLLTWEHGRFPGSEYEKELNRSAGILSRTNIEFSVADPRIAVGAFHLLGSQMVIMITYSCVIYSCFQIYKILKNEASSMSALTRKANKKLNQVMIIQALFPFILIGFPFVFVVLGTIFQLQTVFIAELMALSITLLPIANALTLLTVIPNYRRRFMRMVRGNHYKVNGSVSRPTATSKI</sequence>
<dbReference type="Proteomes" id="UP000659654">
    <property type="component" value="Unassembled WGS sequence"/>
</dbReference>
<name>A0A1I7SE94_BURXY</name>
<dbReference type="WBParaSite" id="BXY_1135300.1">
    <property type="protein sequence ID" value="BXY_1135300.1"/>
    <property type="gene ID" value="BXY_1135300"/>
</dbReference>
<evidence type="ECO:0000313" key="4">
    <source>
        <dbReference type="Proteomes" id="UP000659654"/>
    </source>
</evidence>
<evidence type="ECO:0000313" key="2">
    <source>
        <dbReference type="EMBL" id="CAD5211603.1"/>
    </source>
</evidence>